<comment type="caution">
    <text evidence="5">The sequence shown here is derived from an EMBL/GenBank/DDBJ whole genome shotgun (WGS) entry which is preliminary data.</text>
</comment>
<proteinExistence type="predicted"/>
<evidence type="ECO:0000256" key="2">
    <source>
        <dbReference type="ARBA" id="ARBA00023125"/>
    </source>
</evidence>
<dbReference type="PANTHER" id="PTHR30146:SF138">
    <property type="entry name" value="TRANSCRIPTIONAL REGULATORY PROTEIN"/>
    <property type="match status" value="1"/>
</dbReference>
<evidence type="ECO:0000313" key="6">
    <source>
        <dbReference type="Proteomes" id="UP000642107"/>
    </source>
</evidence>
<dbReference type="InterPro" id="IPR028082">
    <property type="entry name" value="Peripla_BP_I"/>
</dbReference>
<evidence type="ECO:0000256" key="1">
    <source>
        <dbReference type="ARBA" id="ARBA00023015"/>
    </source>
</evidence>
<name>A0ABR9DPC1_9MICO</name>
<dbReference type="PANTHER" id="PTHR30146">
    <property type="entry name" value="LACI-RELATED TRANSCRIPTIONAL REPRESSOR"/>
    <property type="match status" value="1"/>
</dbReference>
<gene>
    <name evidence="5" type="ORF">IGS67_04515</name>
</gene>
<dbReference type="Gene3D" id="1.10.260.40">
    <property type="entry name" value="lambda repressor-like DNA-binding domains"/>
    <property type="match status" value="1"/>
</dbReference>
<accession>A0ABR9DPC1</accession>
<dbReference type="InterPro" id="IPR000843">
    <property type="entry name" value="HTH_LacI"/>
</dbReference>
<dbReference type="RefSeq" id="WP_192278326.1">
    <property type="nucleotide sequence ID" value="NZ_JACZDF010000002.1"/>
</dbReference>
<dbReference type="Pfam" id="PF00356">
    <property type="entry name" value="LacI"/>
    <property type="match status" value="1"/>
</dbReference>
<protein>
    <submittedName>
        <fullName evidence="5">Substrate-binding domain-containing protein</fullName>
    </submittedName>
</protein>
<dbReference type="SUPFAM" id="SSF47413">
    <property type="entry name" value="lambda repressor-like DNA-binding domains"/>
    <property type="match status" value="1"/>
</dbReference>
<feature type="domain" description="HTH lacI-type" evidence="4">
    <location>
        <begin position="6"/>
        <end position="61"/>
    </location>
</feature>
<evidence type="ECO:0000256" key="3">
    <source>
        <dbReference type="ARBA" id="ARBA00023163"/>
    </source>
</evidence>
<dbReference type="EMBL" id="JACZDF010000002">
    <property type="protein sequence ID" value="MBD9698759.1"/>
    <property type="molecule type" value="Genomic_DNA"/>
</dbReference>
<sequence>MSHARPTLTDVARAAGVSVSTASLAFSASGPIADSTRAKVLDAATELGYGGPNPAGRQLRSGRYDIVGVVIGDKLKRSFRDPVSVQVLDGLTSALGEADLGVLLVPGVESYVDGEIGVDPLLTSAGMDVAVLIWGAHTSDPRVETLRKRGIPIVVGEGNEVEGSSLVEIDDHGGVVATIEHLTGLGHERFVTITLPFRMGRREGWVDDARRELVDWTPTRHRLDAVLGSGVDLVGIYETEASLVENGAAAMRAILERFPDPATRPTAVVAQSDLLAAGAVLALHEAGLRVPEDMSVAGFDGLDLPWFSGELTTVIQPLEAKGREMGLAVRALLADGTVTRTTMPVELRIGTTTGPPPSAAAPRNS</sequence>
<dbReference type="Proteomes" id="UP000642107">
    <property type="component" value="Unassembled WGS sequence"/>
</dbReference>
<dbReference type="Pfam" id="PF13377">
    <property type="entry name" value="Peripla_BP_3"/>
    <property type="match status" value="1"/>
</dbReference>
<evidence type="ECO:0000259" key="4">
    <source>
        <dbReference type="PROSITE" id="PS50932"/>
    </source>
</evidence>
<keyword evidence="6" id="KW-1185">Reference proteome</keyword>
<keyword evidence="3" id="KW-0804">Transcription</keyword>
<dbReference type="Gene3D" id="3.40.50.2300">
    <property type="match status" value="2"/>
</dbReference>
<keyword evidence="2" id="KW-0238">DNA-binding</keyword>
<dbReference type="SUPFAM" id="SSF53822">
    <property type="entry name" value="Periplasmic binding protein-like I"/>
    <property type="match status" value="1"/>
</dbReference>
<evidence type="ECO:0000313" key="5">
    <source>
        <dbReference type="EMBL" id="MBD9698759.1"/>
    </source>
</evidence>
<dbReference type="InterPro" id="IPR010982">
    <property type="entry name" value="Lambda_DNA-bd_dom_sf"/>
</dbReference>
<dbReference type="SMART" id="SM00354">
    <property type="entry name" value="HTH_LACI"/>
    <property type="match status" value="1"/>
</dbReference>
<dbReference type="InterPro" id="IPR046335">
    <property type="entry name" value="LacI/GalR-like_sensor"/>
</dbReference>
<dbReference type="PROSITE" id="PS50932">
    <property type="entry name" value="HTH_LACI_2"/>
    <property type="match status" value="1"/>
</dbReference>
<dbReference type="CDD" id="cd01392">
    <property type="entry name" value="HTH_LacI"/>
    <property type="match status" value="1"/>
</dbReference>
<reference evidence="5 6" key="1">
    <citation type="submission" date="2020-09" db="EMBL/GenBank/DDBJ databases">
        <title>Flavimobilis rhizosphaerae sp. nov., isolated from rhizosphere soil of Spartina alterniflora.</title>
        <authorList>
            <person name="Hanqin C."/>
        </authorList>
    </citation>
    <scope>NUCLEOTIDE SEQUENCE [LARGE SCALE GENOMIC DNA]</scope>
    <source>
        <strain evidence="5 6">GY 10621</strain>
    </source>
</reference>
<organism evidence="5 6">
    <name type="scientific">Flavimobilis rhizosphaerae</name>
    <dbReference type="NCBI Taxonomy" id="2775421"/>
    <lineage>
        <taxon>Bacteria</taxon>
        <taxon>Bacillati</taxon>
        <taxon>Actinomycetota</taxon>
        <taxon>Actinomycetes</taxon>
        <taxon>Micrococcales</taxon>
        <taxon>Jonesiaceae</taxon>
        <taxon>Flavimobilis</taxon>
    </lineage>
</organism>
<keyword evidence="1" id="KW-0805">Transcription regulation</keyword>